<dbReference type="STRING" id="368408.Tpen_1835"/>
<evidence type="ECO:0000259" key="1">
    <source>
        <dbReference type="Pfam" id="PF04126"/>
    </source>
</evidence>
<proteinExistence type="predicted"/>
<dbReference type="KEGG" id="tpe:Tpen_1835"/>
<evidence type="ECO:0000313" key="2">
    <source>
        <dbReference type="EMBL" id="ABL79230.1"/>
    </source>
</evidence>
<dbReference type="Proteomes" id="UP000000641">
    <property type="component" value="Chromosome"/>
</dbReference>
<name>A1S1A0_THEPD</name>
<dbReference type="EMBL" id="CP000505">
    <property type="protein sequence ID" value="ABL79230.1"/>
    <property type="molecule type" value="Genomic_DNA"/>
</dbReference>
<dbReference type="AlphaFoldDB" id="A1S1A0"/>
<gene>
    <name evidence="2" type="ordered locus">Tpen_1835</name>
</gene>
<accession>A1S1A0</accession>
<dbReference type="SUPFAM" id="SSF50891">
    <property type="entry name" value="Cyclophilin-like"/>
    <property type="match status" value="1"/>
</dbReference>
<dbReference type="Gene3D" id="2.40.100.20">
    <property type="match status" value="1"/>
</dbReference>
<protein>
    <recommendedName>
        <fullName evidence="1">Cyclophilin TM1367-like domain-containing protein</fullName>
    </recommendedName>
</protein>
<dbReference type="EnsemblBacteria" id="ABL79230">
    <property type="protein sequence ID" value="ABL79230"/>
    <property type="gene ID" value="Tpen_1835"/>
</dbReference>
<dbReference type="HOGENOM" id="CLU_1122673_0_0_2"/>
<evidence type="ECO:0000313" key="3">
    <source>
        <dbReference type="Proteomes" id="UP000000641"/>
    </source>
</evidence>
<sequence length="245" mass="27666">MGMYLRIIFGGSREIPVYVSDPSYHDALRKALPIESTAELWKEEVYFSTNLDLRGPTSSRVPSGTFAYWPPGKALCLFAWVSQPYGAVIPLGWLLGPKHYVLLLDKESSVRVEESRLEEYPERVQAAVRILREAGFLAAPRTWNGVLSITGASVKRDTRVGFEVFVEEHGYIIESDPVFKRDFSPLDEALQLRIKAHLVKSRVDVNEEGYVILSDYAPTVQDLVERISRVVSEYQKVIDVMSLVG</sequence>
<feature type="domain" description="Cyclophilin TM1367-like" evidence="1">
    <location>
        <begin position="3"/>
        <end position="113"/>
    </location>
</feature>
<dbReference type="eggNOG" id="arCOG04488">
    <property type="taxonomic scope" value="Archaea"/>
</dbReference>
<reference evidence="3" key="1">
    <citation type="journal article" date="2008" name="J. Bacteriol.">
        <title>Genome sequence of Thermofilum pendens reveals an exceptional loss of biosynthetic pathways without genome reduction.</title>
        <authorList>
            <person name="Anderson I."/>
            <person name="Rodriguez J."/>
            <person name="Susanti D."/>
            <person name="Porat I."/>
            <person name="Reich C."/>
            <person name="Ulrich L.E."/>
            <person name="Elkins J.G."/>
            <person name="Mavromatis K."/>
            <person name="Lykidis A."/>
            <person name="Kim E."/>
            <person name="Thompson L.S."/>
            <person name="Nolan M."/>
            <person name="Land M."/>
            <person name="Copeland A."/>
            <person name="Lapidus A."/>
            <person name="Lucas S."/>
            <person name="Detter C."/>
            <person name="Zhulin I.B."/>
            <person name="Olsen G.J."/>
            <person name="Whitman W."/>
            <person name="Mukhopadhyay B."/>
            <person name="Bristow J."/>
            <person name="Kyrpides N."/>
        </authorList>
    </citation>
    <scope>NUCLEOTIDE SEQUENCE [LARGE SCALE GENOMIC DNA]</scope>
    <source>
        <strain evidence="3">DSM 2475 / Hrk 5</strain>
    </source>
</reference>
<dbReference type="InterPro" id="IPR025658">
    <property type="entry name" value="Cyclophilin_TM1367"/>
</dbReference>
<dbReference type="InterPro" id="IPR029000">
    <property type="entry name" value="Cyclophilin-like_dom_sf"/>
</dbReference>
<organism evidence="2 3">
    <name type="scientific">Thermofilum pendens (strain DSM 2475 / Hrk 5)</name>
    <dbReference type="NCBI Taxonomy" id="368408"/>
    <lineage>
        <taxon>Archaea</taxon>
        <taxon>Thermoproteota</taxon>
        <taxon>Thermoprotei</taxon>
        <taxon>Thermofilales</taxon>
        <taxon>Thermofilaceae</taxon>
        <taxon>Thermofilum</taxon>
    </lineage>
</organism>
<keyword evidence="3" id="KW-1185">Reference proteome</keyword>
<dbReference type="Pfam" id="PF04126">
    <property type="entry name" value="Cyclophil_like"/>
    <property type="match status" value="1"/>
</dbReference>